<dbReference type="InterPro" id="IPR011335">
    <property type="entry name" value="Restrct_endonuc-II-like"/>
</dbReference>
<dbReference type="SUPFAM" id="SSF52980">
    <property type="entry name" value="Restriction endonuclease-like"/>
    <property type="match status" value="1"/>
</dbReference>
<protein>
    <submittedName>
        <fullName evidence="2">Uma2 family endonuclease</fullName>
    </submittedName>
</protein>
<dbReference type="PANTHER" id="PTHR35400:SF3">
    <property type="entry name" value="SLL1072 PROTEIN"/>
    <property type="match status" value="1"/>
</dbReference>
<proteinExistence type="predicted"/>
<dbReference type="CDD" id="cd06260">
    <property type="entry name" value="DUF820-like"/>
    <property type="match status" value="1"/>
</dbReference>
<feature type="domain" description="Putative restriction endonuclease" evidence="1">
    <location>
        <begin position="21"/>
        <end position="165"/>
    </location>
</feature>
<dbReference type="GO" id="GO:0004519">
    <property type="term" value="F:endonuclease activity"/>
    <property type="evidence" value="ECO:0007669"/>
    <property type="project" value="UniProtKB-KW"/>
</dbReference>
<dbReference type="RefSeq" id="WP_203377619.1">
    <property type="nucleotide sequence ID" value="NZ_JAENHP010000005.1"/>
</dbReference>
<comment type="caution">
    <text evidence="2">The sequence shown here is derived from an EMBL/GenBank/DDBJ whole genome shotgun (WGS) entry which is preliminary data.</text>
</comment>
<keyword evidence="2" id="KW-0378">Hydrolase</keyword>
<dbReference type="InterPro" id="IPR008538">
    <property type="entry name" value="Uma2"/>
</dbReference>
<evidence type="ECO:0000313" key="3">
    <source>
        <dbReference type="Proteomes" id="UP000632138"/>
    </source>
</evidence>
<organism evidence="2 3">
    <name type="scientific">Paractinoplanes ovalisporus</name>
    <dbReference type="NCBI Taxonomy" id="2810368"/>
    <lineage>
        <taxon>Bacteria</taxon>
        <taxon>Bacillati</taxon>
        <taxon>Actinomycetota</taxon>
        <taxon>Actinomycetes</taxon>
        <taxon>Micromonosporales</taxon>
        <taxon>Micromonosporaceae</taxon>
        <taxon>Paractinoplanes</taxon>
    </lineage>
</organism>
<dbReference type="EMBL" id="JAENHP010000005">
    <property type="protein sequence ID" value="MBM2617597.1"/>
    <property type="molecule type" value="Genomic_DNA"/>
</dbReference>
<keyword evidence="3" id="KW-1185">Reference proteome</keyword>
<dbReference type="Gene3D" id="3.90.1570.10">
    <property type="entry name" value="tt1808, chain A"/>
    <property type="match status" value="1"/>
</dbReference>
<sequence length="200" mass="21976">MTAALQLPSPLDEKRDWTVDDLASLPKDLRYELIDGRLVVSPSPTPLHQDLGVRLLLALEAVCPPDLMVVTDLSLRIDARSEPRPDVVVIDRKLVSVSPVPVEAAVLAVEVISPDSTIRDLHSKPRMLAKAGLPNYWVVDPFHAEGIVLAVFRLGSDGQYALVTETHRVFETDVPFPVTVDLPALEVRRRMLLGGSLPEV</sequence>
<dbReference type="Proteomes" id="UP000632138">
    <property type="component" value="Unassembled WGS sequence"/>
</dbReference>
<dbReference type="PANTHER" id="PTHR35400">
    <property type="entry name" value="SLR1083 PROTEIN"/>
    <property type="match status" value="1"/>
</dbReference>
<name>A0ABS2ACP5_9ACTN</name>
<dbReference type="InterPro" id="IPR012296">
    <property type="entry name" value="Nuclease_put_TT1808"/>
</dbReference>
<keyword evidence="2" id="KW-0255">Endonuclease</keyword>
<gene>
    <name evidence="2" type="ORF">JIG36_18750</name>
</gene>
<accession>A0ABS2ACP5</accession>
<evidence type="ECO:0000313" key="2">
    <source>
        <dbReference type="EMBL" id="MBM2617597.1"/>
    </source>
</evidence>
<dbReference type="Pfam" id="PF05685">
    <property type="entry name" value="Uma2"/>
    <property type="match status" value="1"/>
</dbReference>
<reference evidence="2 3" key="1">
    <citation type="submission" date="2021-01" db="EMBL/GenBank/DDBJ databases">
        <title>Actinoplanes sp. nov. LDG1-06 isolated from lichen.</title>
        <authorList>
            <person name="Saeng-In P."/>
            <person name="Phongsopitanun W."/>
            <person name="Kanchanasin P."/>
            <person name="Yuki M."/>
            <person name="Kudo T."/>
            <person name="Ohkuma M."/>
            <person name="Tanasupawat S."/>
        </authorList>
    </citation>
    <scope>NUCLEOTIDE SEQUENCE [LARGE SCALE GENOMIC DNA]</scope>
    <source>
        <strain evidence="2 3">LDG1-06</strain>
    </source>
</reference>
<evidence type="ECO:0000259" key="1">
    <source>
        <dbReference type="Pfam" id="PF05685"/>
    </source>
</evidence>
<keyword evidence="2" id="KW-0540">Nuclease</keyword>